<protein>
    <submittedName>
        <fullName evidence="1">DinB family protein</fullName>
    </submittedName>
</protein>
<reference evidence="1" key="1">
    <citation type="submission" date="2022-03" db="EMBL/GenBank/DDBJ databases">
        <title>Brevibacterium spongiae sp. nov., isolated from marine sponge.</title>
        <authorList>
            <person name="Li Z."/>
            <person name="Zhang M."/>
        </authorList>
    </citation>
    <scope>NUCLEOTIDE SEQUENCE</scope>
    <source>
        <strain evidence="1">WHS-Z9</strain>
    </source>
</reference>
<proteinExistence type="predicted"/>
<dbReference type="RefSeq" id="WP_265419093.1">
    <property type="nucleotide sequence ID" value="NZ_CP093443.1"/>
</dbReference>
<dbReference type="SUPFAM" id="SSF109854">
    <property type="entry name" value="DinB/YfiT-like putative metalloenzymes"/>
    <property type="match status" value="1"/>
</dbReference>
<name>A0ABY5SPN6_9MICO</name>
<dbReference type="InterPro" id="IPR007061">
    <property type="entry name" value="MST-like"/>
</dbReference>
<dbReference type="InterPro" id="IPR034660">
    <property type="entry name" value="DinB/YfiT-like"/>
</dbReference>
<accession>A0ABY5SPN6</accession>
<evidence type="ECO:0000313" key="1">
    <source>
        <dbReference type="EMBL" id="UVI36522.1"/>
    </source>
</evidence>
<evidence type="ECO:0000313" key="2">
    <source>
        <dbReference type="Proteomes" id="UP001064879"/>
    </source>
</evidence>
<gene>
    <name evidence="1" type="ORF">L1F31_02315</name>
</gene>
<organism evidence="1 2">
    <name type="scientific">Brevibacterium spongiae</name>
    <dbReference type="NCBI Taxonomy" id="2909672"/>
    <lineage>
        <taxon>Bacteria</taxon>
        <taxon>Bacillati</taxon>
        <taxon>Actinomycetota</taxon>
        <taxon>Actinomycetes</taxon>
        <taxon>Micrococcales</taxon>
        <taxon>Brevibacteriaceae</taxon>
        <taxon>Brevibacterium</taxon>
    </lineage>
</organism>
<sequence>MAFFAPSTTDETDTAFTFLTQQCTQLKLTARGLSDEQATSTPTASSANIKGLIAHVAQVVNGWLKQVENPERVVPFEEFPAINAEIGLEGMFDSSAVPDLDIAEVVEIFERVIAGIDEVRQTVVDNSVDLGAVSATPPNPWMPQDFVMSVRWILLHLNTEVARHAGHADIIRESIDGAIAYQLNAEADGQPWPPEGMEDWS</sequence>
<dbReference type="EMBL" id="CP093443">
    <property type="protein sequence ID" value="UVI36522.1"/>
    <property type="molecule type" value="Genomic_DNA"/>
</dbReference>
<keyword evidence="2" id="KW-1185">Reference proteome</keyword>
<dbReference type="Proteomes" id="UP001064879">
    <property type="component" value="Chromosome"/>
</dbReference>
<dbReference type="Pfam" id="PF04978">
    <property type="entry name" value="MST"/>
    <property type="match status" value="1"/>
</dbReference>
<dbReference type="Gene3D" id="1.20.120.450">
    <property type="entry name" value="dinb family like domain"/>
    <property type="match status" value="1"/>
</dbReference>